<keyword evidence="6" id="KW-1185">Reference proteome</keyword>
<accession>A0A8T4INX3</accession>
<dbReference type="SMART" id="SM00824">
    <property type="entry name" value="PKS_TE"/>
    <property type="match status" value="1"/>
</dbReference>
<evidence type="ECO:0000256" key="1">
    <source>
        <dbReference type="ARBA" id="ARBA00007169"/>
    </source>
</evidence>
<dbReference type="InterPro" id="IPR012223">
    <property type="entry name" value="TEII"/>
</dbReference>
<dbReference type="InterPro" id="IPR036291">
    <property type="entry name" value="NAD(P)-bd_dom_sf"/>
</dbReference>
<dbReference type="PANTHER" id="PTHR11487:SF0">
    <property type="entry name" value="S-ACYL FATTY ACID SYNTHASE THIOESTERASE, MEDIUM CHAIN"/>
    <property type="match status" value="1"/>
</dbReference>
<dbReference type="EMBL" id="JAGSMN010000151">
    <property type="protein sequence ID" value="MBR7673002.1"/>
    <property type="molecule type" value="Genomic_DNA"/>
</dbReference>
<name>A0A8T4INX3_9ACTN</name>
<comment type="similarity">
    <text evidence="1">Belongs to the thioesterase family.</text>
</comment>
<dbReference type="InterPro" id="IPR013120">
    <property type="entry name" value="FAR_NAD-bd"/>
</dbReference>
<dbReference type="GO" id="GO:0008610">
    <property type="term" value="P:lipid biosynthetic process"/>
    <property type="evidence" value="ECO:0007669"/>
    <property type="project" value="TreeGrafter"/>
</dbReference>
<dbReference type="Pfam" id="PF00975">
    <property type="entry name" value="Thioesterase"/>
    <property type="match status" value="1"/>
</dbReference>
<evidence type="ECO:0000256" key="3">
    <source>
        <dbReference type="SAM" id="MobiDB-lite"/>
    </source>
</evidence>
<dbReference type="Proteomes" id="UP000675554">
    <property type="component" value="Unassembled WGS sequence"/>
</dbReference>
<evidence type="ECO:0000256" key="2">
    <source>
        <dbReference type="ARBA" id="ARBA00022801"/>
    </source>
</evidence>
<dbReference type="Gene3D" id="3.40.50.720">
    <property type="entry name" value="NAD(P)-binding Rossmann-like Domain"/>
    <property type="match status" value="1"/>
</dbReference>
<reference evidence="5" key="1">
    <citation type="submission" date="2021-04" db="EMBL/GenBank/DDBJ databases">
        <title>Sequencing of actinobacteria type strains.</title>
        <authorList>
            <person name="Nguyen G.-S."/>
            <person name="Wentzel A."/>
        </authorList>
    </citation>
    <scope>NUCLEOTIDE SEQUENCE</scope>
    <source>
        <strain evidence="5">DSM 42095</strain>
    </source>
</reference>
<feature type="domain" description="Thioesterase TesA-like" evidence="4">
    <location>
        <begin position="429"/>
        <end position="649"/>
    </location>
</feature>
<sequence>MSVLLTGATGFLGCRLLRELLAHGERAITVLGRGTPEALRHRVEAAVRWLDTPPLAPGAPGALGTVRYVSADLTRPGLGLSPGERARVTEGATALWHCAALLDLGDDPAPLHHANVIGTRRVLELADEAPSAHLLHVSTAYVAGRRSTGVVMEDDLLDTEGFQIPYEESKYNAERLVHAWANRTGRDATVFRPSLLATDRPVPPGLPAQPADTLLDLLRRHLRNWERAVPAPALPRRPRDEGRVLRVRVTGDPEGRLNLLQADYAAHAMVRAAKCPHHGAGVRTLHVTHPRDVPFATITEALRSRFPYLSVTMTDGRVSRRTPLERLSAEYRDLLTYSAHRRTYDRTNLLTSLDGLPDPGPVDLDYLVRAFAPVLPAEAPGRGERNRTAPYSGPEPSSAGVPSPAVPSARHTSWTSVRAGRRDARLRLYCFPFVGAEAAVYLPLAEFLPDSVELCSLEAPGRGGRSGEALMSSVPELVQALTGVVTADAGARRFAFFGHCTGGLLAYETACALAAAGRPGPDLLAVSGVAPPHAYAARVAEAVRNPALLTSLMDELVADARLRGVAEGAVAEAELLNHVLHVPAPAPPLSCPVTVTGGEDDSFFTPGLLDGWSTHTTAGTPTPRLYPGNHMYLMDQWSCVAHDLTEDWAAVPRRAGTAAGQD</sequence>
<evidence type="ECO:0000313" key="5">
    <source>
        <dbReference type="EMBL" id="MBR7673002.1"/>
    </source>
</evidence>
<dbReference type="SUPFAM" id="SSF53474">
    <property type="entry name" value="alpha/beta-Hydrolases"/>
    <property type="match status" value="1"/>
</dbReference>
<dbReference type="Gene3D" id="3.40.50.1820">
    <property type="entry name" value="alpha/beta hydrolase"/>
    <property type="match status" value="1"/>
</dbReference>
<dbReference type="Pfam" id="PF07993">
    <property type="entry name" value="NAD_binding_4"/>
    <property type="match status" value="1"/>
</dbReference>
<gene>
    <name evidence="5" type="ORF">KDA82_08235</name>
</gene>
<organism evidence="5 6">
    <name type="scientific">Streptomyces daliensis</name>
    <dbReference type="NCBI Taxonomy" id="299421"/>
    <lineage>
        <taxon>Bacteria</taxon>
        <taxon>Bacillati</taxon>
        <taxon>Actinomycetota</taxon>
        <taxon>Actinomycetes</taxon>
        <taxon>Kitasatosporales</taxon>
        <taxon>Streptomycetaceae</taxon>
        <taxon>Streptomyces</taxon>
    </lineage>
</organism>
<dbReference type="InterPro" id="IPR029058">
    <property type="entry name" value="AB_hydrolase_fold"/>
</dbReference>
<protein>
    <submittedName>
        <fullName evidence="5">SDR family oxidoreductase</fullName>
    </submittedName>
</protein>
<comment type="caution">
    <text evidence="5">The sequence shown here is derived from an EMBL/GenBank/DDBJ whole genome shotgun (WGS) entry which is preliminary data.</text>
</comment>
<dbReference type="InterPro" id="IPR001031">
    <property type="entry name" value="Thioesterase"/>
</dbReference>
<evidence type="ECO:0000313" key="6">
    <source>
        <dbReference type="Proteomes" id="UP000675554"/>
    </source>
</evidence>
<dbReference type="InterPro" id="IPR020802">
    <property type="entry name" value="TesA-like"/>
</dbReference>
<feature type="region of interest" description="Disordered" evidence="3">
    <location>
        <begin position="378"/>
        <end position="414"/>
    </location>
</feature>
<proteinExistence type="inferred from homology"/>
<dbReference type="PANTHER" id="PTHR11487">
    <property type="entry name" value="THIOESTERASE"/>
    <property type="match status" value="1"/>
</dbReference>
<dbReference type="GO" id="GO:0016787">
    <property type="term" value="F:hydrolase activity"/>
    <property type="evidence" value="ECO:0007669"/>
    <property type="project" value="UniProtKB-KW"/>
</dbReference>
<feature type="compositionally biased region" description="Low complexity" evidence="3">
    <location>
        <begin position="392"/>
        <end position="409"/>
    </location>
</feature>
<keyword evidence="2" id="KW-0378">Hydrolase</keyword>
<dbReference type="AlphaFoldDB" id="A0A8T4INX3"/>
<evidence type="ECO:0000259" key="4">
    <source>
        <dbReference type="SMART" id="SM00824"/>
    </source>
</evidence>
<dbReference type="SUPFAM" id="SSF51735">
    <property type="entry name" value="NAD(P)-binding Rossmann-fold domains"/>
    <property type="match status" value="1"/>
</dbReference>